<dbReference type="OrthoDB" id="3648100at2759"/>
<sequence length="490" mass="55494">MQTTDQLTQALGNLALNSAHQPDPDENGNATSNPHHLLTFDYPAIDLLNDVLEVYLPEPHLVIWRPRPQALMFHLAMWSPMSLFYTMDPTAPNYDISQVDNEKAASFVRTVDALRKSSGSTTMSIVVHVQKTVPEILIRLSTTFDKSSTTKTTFWDLNLTDWQAIMAISHPWIEVLGDVVYRKTTRSFLAAEEKLEQHCPILHREDNRQWADQWGSGSANPAKKLLIKYLRYLHSDRVLPFDQLEQDGGTIQLPCGHDLSITKEQIENSTEAECMNATCTFCHTRILPTEQYEEAKMCEQSYNILEAATLADAWTGLDREVVDSRTRTLSKTAVMQALPVAIASLKLPEIIESTHMSPASFPQTSIALRAFQKWFEEDNDWFEEEPQQQEDTIQQSPWGLAFDLQGDVERLIVAEGLGFPPTWRKFIRVAINRAVNLATLRRCSKLGGGHEGVHMHGRKVFVSVPYELSGDSTFEMGEMREALDVEMDDD</sequence>
<dbReference type="GeneID" id="54565740"/>
<evidence type="ECO:0000313" key="2">
    <source>
        <dbReference type="Proteomes" id="UP000799537"/>
    </source>
</evidence>
<keyword evidence="2" id="KW-1185">Reference proteome</keyword>
<gene>
    <name evidence="1" type="ORF">M409DRAFT_53788</name>
</gene>
<dbReference type="RefSeq" id="XP_033668718.1">
    <property type="nucleotide sequence ID" value="XM_033812468.1"/>
</dbReference>
<dbReference type="EMBL" id="ML993592">
    <property type="protein sequence ID" value="KAF2167829.1"/>
    <property type="molecule type" value="Genomic_DNA"/>
</dbReference>
<organism evidence="1 2">
    <name type="scientific">Zasmidium cellare ATCC 36951</name>
    <dbReference type="NCBI Taxonomy" id="1080233"/>
    <lineage>
        <taxon>Eukaryota</taxon>
        <taxon>Fungi</taxon>
        <taxon>Dikarya</taxon>
        <taxon>Ascomycota</taxon>
        <taxon>Pezizomycotina</taxon>
        <taxon>Dothideomycetes</taxon>
        <taxon>Dothideomycetidae</taxon>
        <taxon>Mycosphaerellales</taxon>
        <taxon>Mycosphaerellaceae</taxon>
        <taxon>Zasmidium</taxon>
    </lineage>
</organism>
<dbReference type="Proteomes" id="UP000799537">
    <property type="component" value="Unassembled WGS sequence"/>
</dbReference>
<protein>
    <submittedName>
        <fullName evidence="1">Uncharacterized protein</fullName>
    </submittedName>
</protein>
<evidence type="ECO:0000313" key="1">
    <source>
        <dbReference type="EMBL" id="KAF2167829.1"/>
    </source>
</evidence>
<dbReference type="AlphaFoldDB" id="A0A6A6CPY2"/>
<proteinExistence type="predicted"/>
<name>A0A6A6CPY2_ZASCE</name>
<accession>A0A6A6CPY2</accession>
<reference evidence="1" key="1">
    <citation type="journal article" date="2020" name="Stud. Mycol.">
        <title>101 Dothideomycetes genomes: a test case for predicting lifestyles and emergence of pathogens.</title>
        <authorList>
            <person name="Haridas S."/>
            <person name="Albert R."/>
            <person name="Binder M."/>
            <person name="Bloem J."/>
            <person name="Labutti K."/>
            <person name="Salamov A."/>
            <person name="Andreopoulos B."/>
            <person name="Baker S."/>
            <person name="Barry K."/>
            <person name="Bills G."/>
            <person name="Bluhm B."/>
            <person name="Cannon C."/>
            <person name="Castanera R."/>
            <person name="Culley D."/>
            <person name="Daum C."/>
            <person name="Ezra D."/>
            <person name="Gonzalez J."/>
            <person name="Henrissat B."/>
            <person name="Kuo A."/>
            <person name="Liang C."/>
            <person name="Lipzen A."/>
            <person name="Lutzoni F."/>
            <person name="Magnuson J."/>
            <person name="Mondo S."/>
            <person name="Nolan M."/>
            <person name="Ohm R."/>
            <person name="Pangilinan J."/>
            <person name="Park H.-J."/>
            <person name="Ramirez L."/>
            <person name="Alfaro M."/>
            <person name="Sun H."/>
            <person name="Tritt A."/>
            <person name="Yoshinaga Y."/>
            <person name="Zwiers L.-H."/>
            <person name="Turgeon B."/>
            <person name="Goodwin S."/>
            <person name="Spatafora J."/>
            <person name="Crous P."/>
            <person name="Grigoriev I."/>
        </authorList>
    </citation>
    <scope>NUCLEOTIDE SEQUENCE</scope>
    <source>
        <strain evidence="1">ATCC 36951</strain>
    </source>
</reference>